<comment type="caution">
    <text evidence="1">The sequence shown here is derived from an EMBL/GenBank/DDBJ whole genome shotgun (WGS) entry which is preliminary data.</text>
</comment>
<name>X6MSJ3_RETFI</name>
<dbReference type="AlphaFoldDB" id="X6MSJ3"/>
<reference evidence="1 2" key="1">
    <citation type="journal article" date="2013" name="Curr. Biol.">
        <title>The Genome of the Foraminiferan Reticulomyxa filosa.</title>
        <authorList>
            <person name="Glockner G."/>
            <person name="Hulsmann N."/>
            <person name="Schleicher M."/>
            <person name="Noegel A.A."/>
            <person name="Eichinger L."/>
            <person name="Gallinger C."/>
            <person name="Pawlowski J."/>
            <person name="Sierra R."/>
            <person name="Euteneuer U."/>
            <person name="Pillet L."/>
            <person name="Moustafa A."/>
            <person name="Platzer M."/>
            <person name="Groth M."/>
            <person name="Szafranski K."/>
            <person name="Schliwa M."/>
        </authorList>
    </citation>
    <scope>NUCLEOTIDE SEQUENCE [LARGE SCALE GENOMIC DNA]</scope>
</reference>
<dbReference type="SUPFAM" id="SSF117281">
    <property type="entry name" value="Kelch motif"/>
    <property type="match status" value="1"/>
</dbReference>
<keyword evidence="2" id="KW-1185">Reference proteome</keyword>
<dbReference type="Gene3D" id="2.120.10.80">
    <property type="entry name" value="Kelch-type beta propeller"/>
    <property type="match status" value="1"/>
</dbReference>
<evidence type="ECO:0008006" key="3">
    <source>
        <dbReference type="Google" id="ProtNLM"/>
    </source>
</evidence>
<sequence length="165" mass="19413">MLLFKKNTGLSIEYDEDNNTFLFQKLPVCHNIKTFYQYAYVCINDIILFFGGWKGGYGFNTVVSKLVHKYSIRENKWMTFENTLPSPLYNCVAIWSKEDNHIHIIGGSDKNIAVLTHMKTKVRAWDSSLLSNIETKFIIEYWARKLKIRLGWIDGFNKIIIKYTR</sequence>
<gene>
    <name evidence="1" type="ORF">RFI_20678</name>
</gene>
<organism evidence="1 2">
    <name type="scientific">Reticulomyxa filosa</name>
    <dbReference type="NCBI Taxonomy" id="46433"/>
    <lineage>
        <taxon>Eukaryota</taxon>
        <taxon>Sar</taxon>
        <taxon>Rhizaria</taxon>
        <taxon>Retaria</taxon>
        <taxon>Foraminifera</taxon>
        <taxon>Monothalamids</taxon>
        <taxon>Reticulomyxidae</taxon>
        <taxon>Reticulomyxa</taxon>
    </lineage>
</organism>
<accession>X6MSJ3</accession>
<dbReference type="Proteomes" id="UP000023152">
    <property type="component" value="Unassembled WGS sequence"/>
</dbReference>
<evidence type="ECO:0000313" key="2">
    <source>
        <dbReference type="Proteomes" id="UP000023152"/>
    </source>
</evidence>
<dbReference type="EMBL" id="ASPP01017976">
    <property type="protein sequence ID" value="ETO16661.1"/>
    <property type="molecule type" value="Genomic_DNA"/>
</dbReference>
<protein>
    <recommendedName>
        <fullName evidence="3">Kelch motif family protein</fullName>
    </recommendedName>
</protein>
<dbReference type="InterPro" id="IPR015915">
    <property type="entry name" value="Kelch-typ_b-propeller"/>
</dbReference>
<proteinExistence type="predicted"/>
<evidence type="ECO:0000313" key="1">
    <source>
        <dbReference type="EMBL" id="ETO16661.1"/>
    </source>
</evidence>